<dbReference type="GO" id="GO:0006355">
    <property type="term" value="P:regulation of DNA-templated transcription"/>
    <property type="evidence" value="ECO:0007669"/>
    <property type="project" value="InterPro"/>
</dbReference>
<feature type="domain" description="HTH luxR-type" evidence="4">
    <location>
        <begin position="910"/>
        <end position="975"/>
    </location>
</feature>
<accession>A0A5R8Z736</accession>
<evidence type="ECO:0000313" key="5">
    <source>
        <dbReference type="EMBL" id="TLP60736.1"/>
    </source>
</evidence>
<dbReference type="AlphaFoldDB" id="A0A5R8Z736"/>
<dbReference type="InterPro" id="IPR011990">
    <property type="entry name" value="TPR-like_helical_dom_sf"/>
</dbReference>
<evidence type="ECO:0000256" key="1">
    <source>
        <dbReference type="ARBA" id="ARBA00022741"/>
    </source>
</evidence>
<comment type="caution">
    <text evidence="5">The sequence shown here is derived from an EMBL/GenBank/DDBJ whole genome shotgun (WGS) entry which is preliminary data.</text>
</comment>
<dbReference type="GO" id="GO:0004016">
    <property type="term" value="F:adenylate cyclase activity"/>
    <property type="evidence" value="ECO:0007669"/>
    <property type="project" value="TreeGrafter"/>
</dbReference>
<dbReference type="Gene3D" id="1.25.40.10">
    <property type="entry name" value="Tetratricopeptide repeat domain"/>
    <property type="match status" value="1"/>
</dbReference>
<evidence type="ECO:0000256" key="3">
    <source>
        <dbReference type="SAM" id="MobiDB-lite"/>
    </source>
</evidence>
<dbReference type="Proteomes" id="UP000309033">
    <property type="component" value="Unassembled WGS sequence"/>
</dbReference>
<name>A0A5R8Z736_9ACTN</name>
<dbReference type="SUPFAM" id="SSF52540">
    <property type="entry name" value="P-loop containing nucleoside triphosphate hydrolases"/>
    <property type="match status" value="1"/>
</dbReference>
<dbReference type="CDD" id="cd06170">
    <property type="entry name" value="LuxR_C_like"/>
    <property type="match status" value="1"/>
</dbReference>
<organism evidence="5 6">
    <name type="scientific">Microbispora triticiradicis</name>
    <dbReference type="NCBI Taxonomy" id="2200763"/>
    <lineage>
        <taxon>Bacteria</taxon>
        <taxon>Bacillati</taxon>
        <taxon>Actinomycetota</taxon>
        <taxon>Actinomycetes</taxon>
        <taxon>Streptosporangiales</taxon>
        <taxon>Streptosporangiaceae</taxon>
        <taxon>Microbispora</taxon>
    </lineage>
</organism>
<dbReference type="SMART" id="SM00421">
    <property type="entry name" value="HTH_LUXR"/>
    <property type="match status" value="1"/>
</dbReference>
<keyword evidence="6" id="KW-1185">Reference proteome</keyword>
<proteinExistence type="predicted"/>
<dbReference type="InterPro" id="IPR041664">
    <property type="entry name" value="AAA_16"/>
</dbReference>
<dbReference type="EMBL" id="VANP01000004">
    <property type="protein sequence ID" value="TLP60736.1"/>
    <property type="molecule type" value="Genomic_DNA"/>
</dbReference>
<dbReference type="GO" id="GO:0003677">
    <property type="term" value="F:DNA binding"/>
    <property type="evidence" value="ECO:0007669"/>
    <property type="project" value="InterPro"/>
</dbReference>
<feature type="region of interest" description="Disordered" evidence="3">
    <location>
        <begin position="1"/>
        <end position="47"/>
    </location>
</feature>
<dbReference type="PROSITE" id="PS00622">
    <property type="entry name" value="HTH_LUXR_1"/>
    <property type="match status" value="1"/>
</dbReference>
<dbReference type="InterPro" id="IPR036388">
    <property type="entry name" value="WH-like_DNA-bd_sf"/>
</dbReference>
<dbReference type="GO" id="GO:0005524">
    <property type="term" value="F:ATP binding"/>
    <property type="evidence" value="ECO:0007669"/>
    <property type="project" value="UniProtKB-KW"/>
</dbReference>
<sequence>MDTDTPDPDTSPAVSLTTATKSFAPHGPWTSSRSPSPEAGHRPSSAAEATIVGRAEELAAIQELIEASAAGHGAAVMIVGEAGIGKSRLLAEASARASAAGMEVLAGRAVPGGGTYRALATALVGRLRDAVLAGDAELRPYRAALGRIIPDFVSNDYADSADTMVDPAVMVGEGVLRLLRVVGAGRGCLLVLDDLHWADPDTLAVLEYLVDQVVDQQIMICGTAREEPPTADQIERIGRRPTVRMLRPARLDAAQVTELARDRAGMPLAPATASFVVERCDGLPLLVEELTAGLRETGVDPTAPREALNDIAVPPTLRALVGERMAAMAEEHRRLLHVAAVVGVDLGWDVVASVAQADESVLLAGLRAATRVHLLRTEADELTWRHSLTREAVLAGLLPPERAAMARRAAELLDGGGVGEADVRAAELLAAVGEHDRAGRILLRLARHDLARGALRSARALLARVEAAGAIRVAWAIEQVRLLTLAGEVEAALRTGEQVIDTATGDEHVELCLQLARSCVVGGRRAAAIEYAERADRPHDPRFAIVRADAAYGEGDPQRAGALAADAVREAERSGDGESLAGALLVQGRCLAQRDAAAARAAFGRAVQVAAMRGLTPLRVAALFHLAAVQRGQPDPPALVEAREIAESAGLLGQLASIDLLVADLALVAHGPRVGEPVARSCAELSARLRLTSVQAVAELFVAAARAGAGDRDGVERWLRRAGARPNAPWEVRAGLDLVRAICSVVTGDLPGAATQADDGAAILAGHASAAPTHWWGLWLLLREVTGHEPQEARAVFQHARMGRRRVNRGALLYADAVAAGRDGRAKEAAQALARGDGALKAHPWWHRLLRLPVWTAAVTEGWGDPIPGLRADLACHELNGDEALARQCRDLLRKAGAPSRRNRGASVPPRLRAAGVTAREAEVLALVAEGLGNPQIAARLHLSVRTVETHVSRLLAKTGAADRTQLRTYAPHEHQ</sequence>
<gene>
    <name evidence="5" type="ORF">FED44_12705</name>
</gene>
<dbReference type="InterPro" id="IPR027417">
    <property type="entry name" value="P-loop_NTPase"/>
</dbReference>
<dbReference type="PROSITE" id="PS50043">
    <property type="entry name" value="HTH_LUXR_2"/>
    <property type="match status" value="1"/>
</dbReference>
<reference evidence="5" key="1">
    <citation type="submission" date="2019-05" db="EMBL/GenBank/DDBJ databases">
        <title>Isolation, diversity and antifungal activity of Actinobacteria from wheat.</title>
        <authorList>
            <person name="Yu B."/>
        </authorList>
    </citation>
    <scope>NUCLEOTIDE SEQUENCE [LARGE SCALE GENOMIC DNA]</scope>
    <source>
        <strain evidence="5">NEAU-HEGS1-5</strain>
    </source>
</reference>
<dbReference type="SUPFAM" id="SSF46894">
    <property type="entry name" value="C-terminal effector domain of the bipartite response regulators"/>
    <property type="match status" value="1"/>
</dbReference>
<keyword evidence="2" id="KW-0067">ATP-binding</keyword>
<keyword evidence="1" id="KW-0547">Nucleotide-binding</keyword>
<dbReference type="PRINTS" id="PR00038">
    <property type="entry name" value="HTHLUXR"/>
</dbReference>
<dbReference type="Pfam" id="PF13191">
    <property type="entry name" value="AAA_16"/>
    <property type="match status" value="1"/>
</dbReference>
<dbReference type="InterPro" id="IPR000792">
    <property type="entry name" value="Tscrpt_reg_LuxR_C"/>
</dbReference>
<protein>
    <recommendedName>
        <fullName evidence="4">HTH luxR-type domain-containing protein</fullName>
    </recommendedName>
</protein>
<dbReference type="PANTHER" id="PTHR16305:SF35">
    <property type="entry name" value="TRANSCRIPTIONAL ACTIVATOR DOMAIN"/>
    <property type="match status" value="1"/>
</dbReference>
<dbReference type="Pfam" id="PF00196">
    <property type="entry name" value="GerE"/>
    <property type="match status" value="1"/>
</dbReference>
<dbReference type="OrthoDB" id="134712at2"/>
<dbReference type="InterPro" id="IPR016032">
    <property type="entry name" value="Sig_transdc_resp-reg_C-effctor"/>
</dbReference>
<dbReference type="Gene3D" id="1.10.10.10">
    <property type="entry name" value="Winged helix-like DNA-binding domain superfamily/Winged helix DNA-binding domain"/>
    <property type="match status" value="1"/>
</dbReference>
<dbReference type="PANTHER" id="PTHR16305">
    <property type="entry name" value="TESTICULAR SOLUBLE ADENYLYL CYCLASE"/>
    <property type="match status" value="1"/>
</dbReference>
<evidence type="ECO:0000313" key="6">
    <source>
        <dbReference type="Proteomes" id="UP000309033"/>
    </source>
</evidence>
<evidence type="ECO:0000256" key="2">
    <source>
        <dbReference type="ARBA" id="ARBA00022840"/>
    </source>
</evidence>
<dbReference type="GO" id="GO:0005737">
    <property type="term" value="C:cytoplasm"/>
    <property type="evidence" value="ECO:0007669"/>
    <property type="project" value="TreeGrafter"/>
</dbReference>
<evidence type="ECO:0000259" key="4">
    <source>
        <dbReference type="PROSITE" id="PS50043"/>
    </source>
</evidence>